<dbReference type="GO" id="GO:0033748">
    <property type="term" value="F:hydrogenase (acceptor) activity"/>
    <property type="evidence" value="ECO:0007669"/>
    <property type="project" value="UniProtKB-EC"/>
</dbReference>
<comment type="similarity">
    <text evidence="4">Belongs to the [NiFe]/[NiFeSe] hydrogenase small subunit family.</text>
</comment>
<dbReference type="PROSITE" id="PS51318">
    <property type="entry name" value="TAT"/>
    <property type="match status" value="1"/>
</dbReference>
<feature type="binding site" evidence="15">
    <location>
        <position position="167"/>
    </location>
    <ligand>
        <name>[4Fe-4S] cluster</name>
        <dbReference type="ChEBI" id="CHEBI:49883"/>
        <label>1</label>
    </ligand>
</feature>
<evidence type="ECO:0000256" key="4">
    <source>
        <dbReference type="ARBA" id="ARBA00006605"/>
    </source>
</evidence>
<feature type="binding site" evidence="15">
    <location>
        <position position="242"/>
    </location>
    <ligand>
        <name>[4Fe-4S] cluster</name>
        <dbReference type="ChEBI" id="CHEBI:49883"/>
        <label>2</label>
    </ligand>
</feature>
<dbReference type="PANTHER" id="PTHR30013">
    <property type="entry name" value="NIFE / NIFESE HYDROGENASE SMALL SUBUNIT FAMILY MEMBER"/>
    <property type="match status" value="1"/>
</dbReference>
<keyword evidence="9" id="KW-0732">Signal</keyword>
<dbReference type="eggNOG" id="COG1740">
    <property type="taxonomic scope" value="Bacteria"/>
</dbReference>
<organism evidence="19 20">
    <name type="scientific">Mannheimia succiniciproducens (strain KCTC 0769BP / MBEL55E)</name>
    <dbReference type="NCBI Taxonomy" id="221988"/>
    <lineage>
        <taxon>Bacteria</taxon>
        <taxon>Pseudomonadati</taxon>
        <taxon>Pseudomonadota</taxon>
        <taxon>Gammaproteobacteria</taxon>
        <taxon>Pasteurellales</taxon>
        <taxon>Pasteurellaceae</taxon>
        <taxon>Basfia</taxon>
    </lineage>
</organism>
<feature type="binding site" evidence="15">
    <location>
        <position position="306"/>
    </location>
    <ligand>
        <name>[3Fe-4S] cluster</name>
        <dbReference type="ChEBI" id="CHEBI:21137"/>
    </ligand>
</feature>
<dbReference type="GO" id="GO:0051538">
    <property type="term" value="F:3 iron, 4 sulfur cluster binding"/>
    <property type="evidence" value="ECO:0007669"/>
    <property type="project" value="UniProtKB-KW"/>
</dbReference>
<comment type="catalytic activity">
    <reaction evidence="14">
        <text>H2 + A = AH2</text>
        <dbReference type="Rhea" id="RHEA:12116"/>
        <dbReference type="ChEBI" id="CHEBI:13193"/>
        <dbReference type="ChEBI" id="CHEBI:17499"/>
        <dbReference type="ChEBI" id="CHEBI:18276"/>
        <dbReference type="EC" id="1.12.99.6"/>
    </reaction>
</comment>
<evidence type="ECO:0000313" key="19">
    <source>
        <dbReference type="EMBL" id="AAU38972.1"/>
    </source>
</evidence>
<dbReference type="KEGG" id="msu:MS2365"/>
<protein>
    <recommendedName>
        <fullName evidence="6">hydrogenase (acceptor)</fullName>
        <ecNumber evidence="6">1.12.99.6</ecNumber>
    </recommendedName>
</protein>
<dbReference type="InterPro" id="IPR019546">
    <property type="entry name" value="TAT_signal_bac_arc"/>
</dbReference>
<reference evidence="19 20" key="1">
    <citation type="journal article" date="2004" name="Nat. Biotechnol.">
        <title>The genome sequence of the capnophilic rumen bacterium Mannheimia succiniciproducens.</title>
        <authorList>
            <person name="Hong S.H."/>
            <person name="Kim J.S."/>
            <person name="Lee S.Y."/>
            <person name="In Y.H."/>
            <person name="Choi S.S."/>
            <person name="Rih J.-K."/>
            <person name="Kim C.H."/>
            <person name="Jeong H."/>
            <person name="Hur C.G."/>
            <person name="Kim J.J."/>
        </authorList>
    </citation>
    <scope>NUCLEOTIDE SEQUENCE [LARGE SCALE GENOMIC DNA]</scope>
    <source>
        <strain evidence="20">KCTC 0769BP / MBEL55E</strain>
    </source>
</reference>
<dbReference type="Proteomes" id="UP000000607">
    <property type="component" value="Chromosome"/>
</dbReference>
<dbReference type="EMBL" id="AE016827">
    <property type="protein sequence ID" value="AAU38972.1"/>
    <property type="molecule type" value="Genomic_DNA"/>
</dbReference>
<keyword evidence="7 15" id="KW-0004">4Fe-4S</keyword>
<feature type="region of interest" description="Disordered" evidence="16">
    <location>
        <begin position="372"/>
        <end position="392"/>
    </location>
</feature>
<dbReference type="STRING" id="221988.MS2365"/>
<name>Q65PY8_MANSM</name>
<dbReference type="NCBIfam" id="NF007779">
    <property type="entry name" value="PRK10468.1"/>
    <property type="match status" value="1"/>
</dbReference>
<feature type="binding site" evidence="15">
    <location>
        <position position="72"/>
    </location>
    <ligand>
        <name>[4Fe-4S] cluster</name>
        <dbReference type="ChEBI" id="CHEBI:49883"/>
        <label>1</label>
    </ligand>
</feature>
<dbReference type="GO" id="GO:0009375">
    <property type="term" value="C:ferredoxin hydrogenase complex"/>
    <property type="evidence" value="ECO:0007669"/>
    <property type="project" value="InterPro"/>
</dbReference>
<dbReference type="NCBIfam" id="TIGR00391">
    <property type="entry name" value="hydA"/>
    <property type="match status" value="1"/>
</dbReference>
<evidence type="ECO:0000259" key="18">
    <source>
        <dbReference type="Pfam" id="PF14720"/>
    </source>
</evidence>
<dbReference type="Gene3D" id="3.40.50.700">
    <property type="entry name" value="NADH:ubiquinone oxidoreductase-like, 20kDa subunit"/>
    <property type="match status" value="1"/>
</dbReference>
<evidence type="ECO:0000259" key="17">
    <source>
        <dbReference type="Pfam" id="PF01058"/>
    </source>
</evidence>
<dbReference type="GO" id="GO:0030313">
    <property type="term" value="C:cell envelope"/>
    <property type="evidence" value="ECO:0007669"/>
    <property type="project" value="UniProtKB-SubCell"/>
</dbReference>
<keyword evidence="12 15" id="KW-0411">Iron-sulfur</keyword>
<dbReference type="PRINTS" id="PR00614">
    <property type="entry name" value="NIHGNASESMLL"/>
</dbReference>
<keyword evidence="8 15" id="KW-0479">Metal-binding</keyword>
<feature type="binding site" evidence="15">
    <location>
        <position position="282"/>
    </location>
    <ligand>
        <name>[3Fe-4S] cluster</name>
        <dbReference type="ChEBI" id="CHEBI:21137"/>
    </ligand>
</feature>
<evidence type="ECO:0000256" key="6">
    <source>
        <dbReference type="ARBA" id="ARBA00012082"/>
    </source>
</evidence>
<feature type="binding site" evidence="15">
    <location>
        <position position="303"/>
    </location>
    <ligand>
        <name>[3Fe-4S] cluster</name>
        <dbReference type="ChEBI" id="CHEBI:21137"/>
    </ligand>
</feature>
<dbReference type="GO" id="GO:0051539">
    <property type="term" value="F:4 iron, 4 sulfur cluster binding"/>
    <property type="evidence" value="ECO:0007669"/>
    <property type="project" value="UniProtKB-KW"/>
</dbReference>
<evidence type="ECO:0000256" key="5">
    <source>
        <dbReference type="ARBA" id="ARBA00011771"/>
    </source>
</evidence>
<evidence type="ECO:0000256" key="10">
    <source>
        <dbReference type="ARBA" id="ARBA00023002"/>
    </source>
</evidence>
<dbReference type="HOGENOM" id="CLU_046107_0_1_6"/>
<dbReference type="GO" id="GO:0044569">
    <property type="term" value="C:[Ni-Fe] hydrogenase complex"/>
    <property type="evidence" value="ECO:0007669"/>
    <property type="project" value="TreeGrafter"/>
</dbReference>
<evidence type="ECO:0000256" key="15">
    <source>
        <dbReference type="PIRSR" id="PIRSR000310-1"/>
    </source>
</evidence>
<dbReference type="PIRSF" id="PIRSF000310">
    <property type="entry name" value="NiFe_hyd_ssu"/>
    <property type="match status" value="1"/>
</dbReference>
<dbReference type="InterPro" id="IPR006137">
    <property type="entry name" value="NADH_UbQ_OxRdtase-like_20kDa"/>
</dbReference>
<feature type="binding site" evidence="15">
    <location>
        <position position="273"/>
    </location>
    <ligand>
        <name>[4Fe-4S] cluster</name>
        <dbReference type="ChEBI" id="CHEBI:49883"/>
        <label>2</label>
    </ligand>
</feature>
<keyword evidence="13 15" id="KW-0003">3Fe-4S</keyword>
<evidence type="ECO:0000256" key="7">
    <source>
        <dbReference type="ARBA" id="ARBA00022485"/>
    </source>
</evidence>
<feature type="domain" description="NADH:ubiquinone oxidoreductase-like 20kDa subunit" evidence="17">
    <location>
        <begin position="69"/>
        <end position="214"/>
    </location>
</feature>
<dbReference type="GO" id="GO:0009061">
    <property type="term" value="P:anaerobic respiration"/>
    <property type="evidence" value="ECO:0007669"/>
    <property type="project" value="TreeGrafter"/>
</dbReference>
<dbReference type="PANTHER" id="PTHR30013:SF7">
    <property type="entry name" value="HYDROGENASE-2 SMALL CHAIN"/>
    <property type="match status" value="1"/>
</dbReference>
<feature type="compositionally biased region" description="Basic and acidic residues" evidence="16">
    <location>
        <begin position="372"/>
        <end position="384"/>
    </location>
</feature>
<keyword evidence="20" id="KW-1185">Reference proteome</keyword>
<dbReference type="GO" id="GO:0016020">
    <property type="term" value="C:membrane"/>
    <property type="evidence" value="ECO:0007669"/>
    <property type="project" value="TreeGrafter"/>
</dbReference>
<dbReference type="InterPro" id="IPR027394">
    <property type="entry name" value="Cytochrome-c3_hydrogenase_C"/>
</dbReference>
<feature type="domain" description="Cytochrome-c3 hydrogenase C-terminal" evidence="18">
    <location>
        <begin position="234"/>
        <end position="318"/>
    </location>
</feature>
<dbReference type="InterPro" id="IPR006311">
    <property type="entry name" value="TAT_signal"/>
</dbReference>
<dbReference type="Pfam" id="PF14720">
    <property type="entry name" value="NiFe_hyd_SSU_C"/>
    <property type="match status" value="1"/>
</dbReference>
<gene>
    <name evidence="19" type="primary">hyaA</name>
    <name evidence="19" type="ordered locus">MS2365</name>
</gene>
<evidence type="ECO:0000256" key="8">
    <source>
        <dbReference type="ARBA" id="ARBA00022723"/>
    </source>
</evidence>
<evidence type="ECO:0000256" key="3">
    <source>
        <dbReference type="ARBA" id="ARBA00004196"/>
    </source>
</evidence>
<evidence type="ECO:0000256" key="16">
    <source>
        <dbReference type="SAM" id="MobiDB-lite"/>
    </source>
</evidence>
<comment type="cofactor">
    <cofactor evidence="2">
        <name>[4Fe-4S] cluster</name>
        <dbReference type="ChEBI" id="CHEBI:49883"/>
    </cofactor>
</comment>
<dbReference type="GO" id="GO:0009055">
    <property type="term" value="F:electron transfer activity"/>
    <property type="evidence" value="ECO:0007669"/>
    <property type="project" value="TreeGrafter"/>
</dbReference>
<dbReference type="Gene3D" id="4.10.480.10">
    <property type="entry name" value="Cytochrome-c3 hydrogenase, C-terminal domain"/>
    <property type="match status" value="1"/>
</dbReference>
<feature type="binding site" evidence="15">
    <location>
        <position position="239"/>
    </location>
    <ligand>
        <name>[4Fe-4S] cluster</name>
        <dbReference type="ChEBI" id="CHEBI:49883"/>
        <label>2</label>
    </ligand>
</feature>
<evidence type="ECO:0000256" key="11">
    <source>
        <dbReference type="ARBA" id="ARBA00023004"/>
    </source>
</evidence>
<evidence type="ECO:0000313" key="20">
    <source>
        <dbReference type="Proteomes" id="UP000000607"/>
    </source>
</evidence>
<dbReference type="GO" id="GO:0046872">
    <property type="term" value="F:metal ion binding"/>
    <property type="evidence" value="ECO:0007669"/>
    <property type="project" value="UniProtKB-KW"/>
</dbReference>
<comment type="cofactor">
    <cofactor evidence="1">
        <name>[3Fe-4S] cluster</name>
        <dbReference type="ChEBI" id="CHEBI:21137"/>
    </cofactor>
</comment>
<feature type="binding site" evidence="15">
    <location>
        <position position="69"/>
    </location>
    <ligand>
        <name>[4Fe-4S] cluster</name>
        <dbReference type="ChEBI" id="CHEBI:49883"/>
        <label>1</label>
    </ligand>
</feature>
<sequence length="392" mass="42226">MEQIMQRTDGLLSALTHSVTDVSRRDFMKLCTALAATMGLTSKASAEEITNALTNPQRPPVIWIGAQECTGCTESLLRATHPSIENLVLDMISLEYHEVLSAAFGDQAEENKHRALEKYKGKYVLVVDGSIPVKDGGVYCMVAGNPIIEHIKEAAKGAAAIIAIGSCSAWGGVPSSGGNPTGAKSLSEVLPGIPVINIPGCPPNPHNFLATVAYILTYKKLPATDKLNRPLFAYDRLIHENCYRRPHFDAGRFAKEYGDYGHRHGWCLYHLGCKGPETYGNCSTLDFCDVGGNNWPVGIGHPCYGCNEKGVGFTKGIFQLANVENPTPRVEKPDVANQEGETASMTAIALLGAATAVLAGVAVETLKELSVQRKNQLEKEKTKQENSNNTGK</sequence>
<evidence type="ECO:0000256" key="1">
    <source>
        <dbReference type="ARBA" id="ARBA00001927"/>
    </source>
</evidence>
<keyword evidence="11 15" id="KW-0408">Iron</keyword>
<keyword evidence="10" id="KW-0560">Oxidoreductase</keyword>
<dbReference type="SUPFAM" id="SSF56770">
    <property type="entry name" value="HydA/Nqo6-like"/>
    <property type="match status" value="1"/>
</dbReference>
<dbReference type="NCBIfam" id="TIGR01409">
    <property type="entry name" value="TAT_signal_seq"/>
    <property type="match status" value="1"/>
</dbReference>
<dbReference type="AlphaFoldDB" id="Q65PY8"/>
<comment type="subunit">
    <text evidence="5">Heterodimer of a large and a small subunit.</text>
</comment>
<evidence type="ECO:0000256" key="12">
    <source>
        <dbReference type="ARBA" id="ARBA00023014"/>
    </source>
</evidence>
<feature type="binding site" evidence="15">
    <location>
        <position position="267"/>
    </location>
    <ligand>
        <name>[4Fe-4S] cluster</name>
        <dbReference type="ChEBI" id="CHEBI:49883"/>
        <label>2</label>
    </ligand>
</feature>
<proteinExistence type="inferred from homology"/>
<evidence type="ECO:0000256" key="2">
    <source>
        <dbReference type="ARBA" id="ARBA00001966"/>
    </source>
</evidence>
<dbReference type="InterPro" id="IPR037024">
    <property type="entry name" value="NiFe_Hase_small_N_sf"/>
</dbReference>
<evidence type="ECO:0000256" key="13">
    <source>
        <dbReference type="ARBA" id="ARBA00023291"/>
    </source>
</evidence>
<feature type="binding site" evidence="15">
    <location>
        <position position="201"/>
    </location>
    <ligand>
        <name>[4Fe-4S] cluster</name>
        <dbReference type="ChEBI" id="CHEBI:49883"/>
        <label>1</label>
    </ligand>
</feature>
<dbReference type="EC" id="1.12.99.6" evidence="6"/>
<accession>Q65PY8</accession>
<dbReference type="Pfam" id="PF01058">
    <property type="entry name" value="Oxidored_q6"/>
    <property type="match status" value="1"/>
</dbReference>
<dbReference type="FunFam" id="3.40.50.700:FF:000001">
    <property type="entry name" value="Hydrogenase 2 small subunit"/>
    <property type="match status" value="1"/>
</dbReference>
<dbReference type="GO" id="GO:0008901">
    <property type="term" value="F:ferredoxin hydrogenase activity"/>
    <property type="evidence" value="ECO:0007669"/>
    <property type="project" value="InterPro"/>
</dbReference>
<comment type="subcellular location">
    <subcellularLocation>
        <location evidence="3">Cell envelope</location>
    </subcellularLocation>
</comment>
<dbReference type="InterPro" id="IPR001821">
    <property type="entry name" value="NiFe_hydrogenase_ssu"/>
</dbReference>
<dbReference type="InterPro" id="IPR037148">
    <property type="entry name" value="NiFe-Hase_small_C_sf"/>
</dbReference>
<evidence type="ECO:0000256" key="9">
    <source>
        <dbReference type="ARBA" id="ARBA00022729"/>
    </source>
</evidence>
<evidence type="ECO:0000256" key="14">
    <source>
        <dbReference type="ARBA" id="ARBA00048757"/>
    </source>
</evidence>